<keyword evidence="2" id="KW-1185">Reference proteome</keyword>
<dbReference type="EMBL" id="KN818263">
    <property type="protein sequence ID" value="KIL63056.1"/>
    <property type="molecule type" value="Genomic_DNA"/>
</dbReference>
<dbReference type="InParanoid" id="A0A0C2X1N8"/>
<gene>
    <name evidence="1" type="ORF">M378DRAFT_164937</name>
</gene>
<protein>
    <submittedName>
        <fullName evidence="1">Uncharacterized protein</fullName>
    </submittedName>
</protein>
<dbReference type="AlphaFoldDB" id="A0A0C2X1N8"/>
<evidence type="ECO:0000313" key="1">
    <source>
        <dbReference type="EMBL" id="KIL63056.1"/>
    </source>
</evidence>
<organism evidence="1 2">
    <name type="scientific">Amanita muscaria (strain Koide BX008)</name>
    <dbReference type="NCBI Taxonomy" id="946122"/>
    <lineage>
        <taxon>Eukaryota</taxon>
        <taxon>Fungi</taxon>
        <taxon>Dikarya</taxon>
        <taxon>Basidiomycota</taxon>
        <taxon>Agaricomycotina</taxon>
        <taxon>Agaricomycetes</taxon>
        <taxon>Agaricomycetidae</taxon>
        <taxon>Agaricales</taxon>
        <taxon>Pluteineae</taxon>
        <taxon>Amanitaceae</taxon>
        <taxon>Amanita</taxon>
    </lineage>
</organism>
<sequence length="54" mass="5917">MDAHHAPYTSFLTSTTSQISGFSKLYILPRHLFSSSTAVDSQLANEPSHPLQPT</sequence>
<reference evidence="1 2" key="1">
    <citation type="submission" date="2014-04" db="EMBL/GenBank/DDBJ databases">
        <title>Evolutionary Origins and Diversification of the Mycorrhizal Mutualists.</title>
        <authorList>
            <consortium name="DOE Joint Genome Institute"/>
            <consortium name="Mycorrhizal Genomics Consortium"/>
            <person name="Kohler A."/>
            <person name="Kuo A."/>
            <person name="Nagy L.G."/>
            <person name="Floudas D."/>
            <person name="Copeland A."/>
            <person name="Barry K.W."/>
            <person name="Cichocki N."/>
            <person name="Veneault-Fourrey C."/>
            <person name="LaButti K."/>
            <person name="Lindquist E.A."/>
            <person name="Lipzen A."/>
            <person name="Lundell T."/>
            <person name="Morin E."/>
            <person name="Murat C."/>
            <person name="Riley R."/>
            <person name="Ohm R."/>
            <person name="Sun H."/>
            <person name="Tunlid A."/>
            <person name="Henrissat B."/>
            <person name="Grigoriev I.V."/>
            <person name="Hibbett D.S."/>
            <person name="Martin F."/>
        </authorList>
    </citation>
    <scope>NUCLEOTIDE SEQUENCE [LARGE SCALE GENOMIC DNA]</scope>
    <source>
        <strain evidence="1 2">Koide BX008</strain>
    </source>
</reference>
<proteinExistence type="predicted"/>
<dbReference type="HOGENOM" id="CLU_3049855_0_0_1"/>
<accession>A0A0C2X1N8</accession>
<evidence type="ECO:0000313" key="2">
    <source>
        <dbReference type="Proteomes" id="UP000054549"/>
    </source>
</evidence>
<name>A0A0C2X1N8_AMAMK</name>
<dbReference type="Proteomes" id="UP000054549">
    <property type="component" value="Unassembled WGS sequence"/>
</dbReference>